<keyword evidence="3" id="KW-1185">Reference proteome</keyword>
<sequence>MGCLIVVGVLVIVVESMDEVGPNETQELDGPSVPWRPRQLAFGQYRQESEPANKEQTLRVVVRRPRSYKENFLDLELRKLMSCKHFWIKNGKGTLGIDGSIADVRA</sequence>
<comment type="caution">
    <text evidence="2">The sequence shown here is derived from an EMBL/GenBank/DDBJ whole genome shotgun (WGS) entry which is preliminary data.</text>
</comment>
<evidence type="ECO:0000256" key="1">
    <source>
        <dbReference type="SAM" id="SignalP"/>
    </source>
</evidence>
<gene>
    <name evidence="2" type="ORF">DCAF_LOCUS9611</name>
</gene>
<dbReference type="Proteomes" id="UP001314170">
    <property type="component" value="Unassembled WGS sequence"/>
</dbReference>
<dbReference type="AlphaFoldDB" id="A0AAV1RD14"/>
<organism evidence="2 3">
    <name type="scientific">Dovyalis caffra</name>
    <dbReference type="NCBI Taxonomy" id="77055"/>
    <lineage>
        <taxon>Eukaryota</taxon>
        <taxon>Viridiplantae</taxon>
        <taxon>Streptophyta</taxon>
        <taxon>Embryophyta</taxon>
        <taxon>Tracheophyta</taxon>
        <taxon>Spermatophyta</taxon>
        <taxon>Magnoliopsida</taxon>
        <taxon>eudicotyledons</taxon>
        <taxon>Gunneridae</taxon>
        <taxon>Pentapetalae</taxon>
        <taxon>rosids</taxon>
        <taxon>fabids</taxon>
        <taxon>Malpighiales</taxon>
        <taxon>Salicaceae</taxon>
        <taxon>Flacourtieae</taxon>
        <taxon>Dovyalis</taxon>
    </lineage>
</organism>
<proteinExistence type="predicted"/>
<accession>A0AAV1RD14</accession>
<evidence type="ECO:0000313" key="2">
    <source>
        <dbReference type="EMBL" id="CAK7333775.1"/>
    </source>
</evidence>
<evidence type="ECO:0000313" key="3">
    <source>
        <dbReference type="Proteomes" id="UP001314170"/>
    </source>
</evidence>
<dbReference type="EMBL" id="CAWUPB010000936">
    <property type="protein sequence ID" value="CAK7333775.1"/>
    <property type="molecule type" value="Genomic_DNA"/>
</dbReference>
<reference evidence="2 3" key="1">
    <citation type="submission" date="2024-01" db="EMBL/GenBank/DDBJ databases">
        <authorList>
            <person name="Waweru B."/>
        </authorList>
    </citation>
    <scope>NUCLEOTIDE SEQUENCE [LARGE SCALE GENOMIC DNA]</scope>
</reference>
<protein>
    <submittedName>
        <fullName evidence="2">Uncharacterized protein</fullName>
    </submittedName>
</protein>
<keyword evidence="1" id="KW-0732">Signal</keyword>
<feature type="signal peptide" evidence="1">
    <location>
        <begin position="1"/>
        <end position="16"/>
    </location>
</feature>
<feature type="chain" id="PRO_5043314989" evidence="1">
    <location>
        <begin position="17"/>
        <end position="106"/>
    </location>
</feature>
<name>A0AAV1RD14_9ROSI</name>